<dbReference type="Proteomes" id="UP000436006">
    <property type="component" value="Unassembled WGS sequence"/>
</dbReference>
<evidence type="ECO:0000313" key="2">
    <source>
        <dbReference type="Proteomes" id="UP000436006"/>
    </source>
</evidence>
<proteinExistence type="predicted"/>
<dbReference type="InterPro" id="IPR009351">
    <property type="entry name" value="AlkZ-like"/>
</dbReference>
<dbReference type="AlphaFoldDB" id="A0A7K1SIY5"/>
<gene>
    <name evidence="1" type="ORF">GO755_27275</name>
</gene>
<dbReference type="PANTHER" id="PTHR30528:SF0">
    <property type="entry name" value="CYTOPLASMIC PROTEIN"/>
    <property type="match status" value="1"/>
</dbReference>
<keyword evidence="2" id="KW-1185">Reference proteome</keyword>
<sequence>MIILPIGDLCCICLNWLAIGCNLLIPSGKFTPVKHTLNTLRQQAIASSLFPPTSLQEAIERLGFVQADPIRVPARAQDLILRHRVNNYRVGDLENDYPSLRLEEDFLYAYGFMPKSTWQLIHPRPESELSAADRRVFDLVASNPPIHPRQVEAYLGRTREINDWGGYSTGTTRTLQALHYRGLLRVARRDNGIKLYELAIHQYPSVDPAERLRQLALLITTIFSPLSDRSLRTILSHLARASPALDGRKSIVTQLLKSGDLAHTIVDGVRYVWPASAPVDYTPNETVRFLAPFDPLVWDRQRFEHLWGWLYRFEAYTPPAKRQLGYYALPMLWRDEMIGWVNIANSAGNLAVEPGFKKDVPLEDAFLHEFEAEVERVRLFLQKRPGND</sequence>
<dbReference type="PANTHER" id="PTHR30528">
    <property type="entry name" value="CYTOPLASMIC PROTEIN"/>
    <property type="match status" value="1"/>
</dbReference>
<name>A0A7K1SIY5_9BACT</name>
<comment type="caution">
    <text evidence="1">The sequence shown here is derived from an EMBL/GenBank/DDBJ whole genome shotgun (WGS) entry which is preliminary data.</text>
</comment>
<protein>
    <submittedName>
        <fullName evidence="1">Winged helix-turn-helix domain-containing protein</fullName>
    </submittedName>
</protein>
<organism evidence="1 2">
    <name type="scientific">Spirosoma arboris</name>
    <dbReference type="NCBI Taxonomy" id="2682092"/>
    <lineage>
        <taxon>Bacteria</taxon>
        <taxon>Pseudomonadati</taxon>
        <taxon>Bacteroidota</taxon>
        <taxon>Cytophagia</taxon>
        <taxon>Cytophagales</taxon>
        <taxon>Cytophagaceae</taxon>
        <taxon>Spirosoma</taxon>
    </lineage>
</organism>
<dbReference type="EMBL" id="WPIN01000012">
    <property type="protein sequence ID" value="MVM33770.1"/>
    <property type="molecule type" value="Genomic_DNA"/>
</dbReference>
<evidence type="ECO:0000313" key="1">
    <source>
        <dbReference type="EMBL" id="MVM33770.1"/>
    </source>
</evidence>
<accession>A0A7K1SIY5</accession>
<dbReference type="Pfam" id="PF06224">
    <property type="entry name" value="AlkZ-like"/>
    <property type="match status" value="1"/>
</dbReference>
<reference evidence="1 2" key="1">
    <citation type="submission" date="2019-12" db="EMBL/GenBank/DDBJ databases">
        <title>Spirosoma sp. HMF4905 genome sequencing and assembly.</title>
        <authorList>
            <person name="Kang H."/>
            <person name="Cha I."/>
            <person name="Kim H."/>
            <person name="Joh K."/>
        </authorList>
    </citation>
    <scope>NUCLEOTIDE SEQUENCE [LARGE SCALE GENOMIC DNA]</scope>
    <source>
        <strain evidence="1 2">HMF4905</strain>
    </source>
</reference>